<proteinExistence type="predicted"/>
<feature type="chain" id="PRO_5037802759" evidence="3">
    <location>
        <begin position="17"/>
        <end position="433"/>
    </location>
</feature>
<keyword evidence="3" id="KW-0732">Signal</keyword>
<evidence type="ECO:0000256" key="2">
    <source>
        <dbReference type="SAM" id="MobiDB-lite"/>
    </source>
</evidence>
<protein>
    <submittedName>
        <fullName evidence="5">Uncharacterized protein</fullName>
    </submittedName>
</protein>
<dbReference type="WBParaSite" id="PSAMB.scaffold375size54177.g5132.t1">
    <property type="protein sequence ID" value="PSAMB.scaffold375size54177.g5132.t1"/>
    <property type="gene ID" value="PSAMB.scaffold375size54177.g5132"/>
</dbReference>
<name>A0A914WBC6_9BILA</name>
<feature type="signal peptide" evidence="3">
    <location>
        <begin position="1"/>
        <end position="16"/>
    </location>
</feature>
<dbReference type="Gene3D" id="1.10.287.1490">
    <property type="match status" value="1"/>
</dbReference>
<feature type="coiled-coil region" evidence="1">
    <location>
        <begin position="307"/>
        <end position="355"/>
    </location>
</feature>
<feature type="region of interest" description="Disordered" evidence="2">
    <location>
        <begin position="124"/>
        <end position="152"/>
    </location>
</feature>
<evidence type="ECO:0000256" key="3">
    <source>
        <dbReference type="SAM" id="SignalP"/>
    </source>
</evidence>
<feature type="coiled-coil region" evidence="1">
    <location>
        <begin position="216"/>
        <end position="250"/>
    </location>
</feature>
<evidence type="ECO:0000256" key="1">
    <source>
        <dbReference type="SAM" id="Coils"/>
    </source>
</evidence>
<keyword evidence="4" id="KW-1185">Reference proteome</keyword>
<accession>A0A914WBC6</accession>
<evidence type="ECO:0000313" key="4">
    <source>
        <dbReference type="Proteomes" id="UP000887566"/>
    </source>
</evidence>
<dbReference type="AlphaFoldDB" id="A0A914WBC6"/>
<keyword evidence="1" id="KW-0175">Coiled coil</keyword>
<organism evidence="4 5">
    <name type="scientific">Plectus sambesii</name>
    <dbReference type="NCBI Taxonomy" id="2011161"/>
    <lineage>
        <taxon>Eukaryota</taxon>
        <taxon>Metazoa</taxon>
        <taxon>Ecdysozoa</taxon>
        <taxon>Nematoda</taxon>
        <taxon>Chromadorea</taxon>
        <taxon>Plectida</taxon>
        <taxon>Plectina</taxon>
        <taxon>Plectoidea</taxon>
        <taxon>Plectidae</taxon>
        <taxon>Plectus</taxon>
    </lineage>
</organism>
<dbReference type="Proteomes" id="UP000887566">
    <property type="component" value="Unplaced"/>
</dbReference>
<sequence length="433" mass="48677">MHYKIIAVLLIMVVAASESAIDGDVVSSEDRRVEENNNTTSIRDDIVSISTVPPATFAANGTTQQYSSAKKGVGSLRKDHLLLRNVRQLFEQDTLQLYSKKMATINLNVPADIEGDDDDFEVVSPPPELSDSHFSASITPERNDGEATEDDAEMAARMLSAAAERSTESDANSSVPAVDPLAAFELIRREHSLAKAALMEQQSMLSNSFAVLRTQSDTKQKEIDELRARIADLELEAKTVASERDHLKKEVDSLLGYRYQVDELTAKMCEQEDVINYQERMINQCKTDGFVSVQPPMLTDHLLAKELRDKDTVIKKLHESLDNLEEKHAQEKERADNAEAILNVLKDESRDCEKTMVEMRNMYQQEVDVLRRQLSGIESTLQPFATLTPSRDPDDEADVYTCERCQLRVTNRSLYDQHIIHCNPSSVTPEEVD</sequence>
<reference evidence="5" key="1">
    <citation type="submission" date="2022-11" db="UniProtKB">
        <authorList>
            <consortium name="WormBaseParasite"/>
        </authorList>
    </citation>
    <scope>IDENTIFICATION</scope>
</reference>
<evidence type="ECO:0000313" key="5">
    <source>
        <dbReference type="WBParaSite" id="PSAMB.scaffold375size54177.g5132.t1"/>
    </source>
</evidence>